<organism evidence="2 3">
    <name type="scientific">Motilibacter deserti</name>
    <dbReference type="NCBI Taxonomy" id="2714956"/>
    <lineage>
        <taxon>Bacteria</taxon>
        <taxon>Bacillati</taxon>
        <taxon>Actinomycetota</taxon>
        <taxon>Actinomycetes</taxon>
        <taxon>Motilibacterales</taxon>
        <taxon>Motilibacteraceae</taxon>
        <taxon>Motilibacter</taxon>
    </lineage>
</organism>
<dbReference type="EMBL" id="JAANNP010000075">
    <property type="protein sequence ID" value="NHC15967.1"/>
    <property type="molecule type" value="Genomic_DNA"/>
</dbReference>
<dbReference type="Proteomes" id="UP000800981">
    <property type="component" value="Unassembled WGS sequence"/>
</dbReference>
<accession>A0ABX0GYT1</accession>
<keyword evidence="1" id="KW-1133">Transmembrane helix</keyword>
<name>A0ABX0GYT1_9ACTN</name>
<keyword evidence="1" id="KW-0472">Membrane</keyword>
<proteinExistence type="predicted"/>
<evidence type="ECO:0000313" key="3">
    <source>
        <dbReference type="Proteomes" id="UP000800981"/>
    </source>
</evidence>
<sequence length="48" mass="5021">MLRSLRGPDGGPGLATRLLAAVVAGLLLVIAAPHVLVPALRWLVHLVF</sequence>
<keyword evidence="3" id="KW-1185">Reference proteome</keyword>
<comment type="caution">
    <text evidence="2">The sequence shown here is derived from an EMBL/GenBank/DDBJ whole genome shotgun (WGS) entry which is preliminary data.</text>
</comment>
<keyword evidence="1" id="KW-0812">Transmembrane</keyword>
<reference evidence="2 3" key="1">
    <citation type="submission" date="2020-03" db="EMBL/GenBank/DDBJ databases">
        <title>Two novel Motilibacter sp.</title>
        <authorList>
            <person name="Liu S."/>
        </authorList>
    </citation>
    <scope>NUCLEOTIDE SEQUENCE [LARGE SCALE GENOMIC DNA]</scope>
    <source>
        <strain evidence="2 3">E257</strain>
    </source>
</reference>
<dbReference type="RefSeq" id="WP_166284447.1">
    <property type="nucleotide sequence ID" value="NZ_JAANNP010000075.1"/>
</dbReference>
<evidence type="ECO:0000256" key="1">
    <source>
        <dbReference type="SAM" id="Phobius"/>
    </source>
</evidence>
<gene>
    <name evidence="2" type="ORF">G9H71_19465</name>
</gene>
<protein>
    <submittedName>
        <fullName evidence="2">Uncharacterized protein</fullName>
    </submittedName>
</protein>
<evidence type="ECO:0000313" key="2">
    <source>
        <dbReference type="EMBL" id="NHC15967.1"/>
    </source>
</evidence>
<feature type="transmembrane region" description="Helical" evidence="1">
    <location>
        <begin position="20"/>
        <end position="44"/>
    </location>
</feature>